<keyword evidence="3" id="KW-1185">Reference proteome</keyword>
<comment type="caution">
    <text evidence="2">The sequence shown here is derived from an EMBL/GenBank/DDBJ whole genome shotgun (WGS) entry which is preliminary data.</text>
</comment>
<dbReference type="EMBL" id="JAINDJ010000007">
    <property type="protein sequence ID" value="KAG9442829.1"/>
    <property type="molecule type" value="Genomic_DNA"/>
</dbReference>
<dbReference type="AlphaFoldDB" id="A0AAV7E2X9"/>
<accession>A0AAV7E2X9</accession>
<sequence>MSVQTSHSNLLTEAGECYLDEDSDDNGNPRVTSSSSGFCDEKESDENEVSHEQEVETREDEDITVAFTKIVSAKEFCVQDYFQ</sequence>
<protein>
    <submittedName>
        <fullName evidence="2">Uncharacterized protein</fullName>
    </submittedName>
</protein>
<name>A0AAV7E2X9_ARIFI</name>
<feature type="compositionally biased region" description="Polar residues" evidence="1">
    <location>
        <begin position="1"/>
        <end position="11"/>
    </location>
</feature>
<feature type="region of interest" description="Disordered" evidence="1">
    <location>
        <begin position="1"/>
        <end position="60"/>
    </location>
</feature>
<dbReference type="Proteomes" id="UP000825729">
    <property type="component" value="Unassembled WGS sequence"/>
</dbReference>
<proteinExistence type="predicted"/>
<evidence type="ECO:0000256" key="1">
    <source>
        <dbReference type="SAM" id="MobiDB-lite"/>
    </source>
</evidence>
<evidence type="ECO:0000313" key="3">
    <source>
        <dbReference type="Proteomes" id="UP000825729"/>
    </source>
</evidence>
<organism evidence="2 3">
    <name type="scientific">Aristolochia fimbriata</name>
    <name type="common">White veined hardy Dutchman's pipe vine</name>
    <dbReference type="NCBI Taxonomy" id="158543"/>
    <lineage>
        <taxon>Eukaryota</taxon>
        <taxon>Viridiplantae</taxon>
        <taxon>Streptophyta</taxon>
        <taxon>Embryophyta</taxon>
        <taxon>Tracheophyta</taxon>
        <taxon>Spermatophyta</taxon>
        <taxon>Magnoliopsida</taxon>
        <taxon>Magnoliidae</taxon>
        <taxon>Piperales</taxon>
        <taxon>Aristolochiaceae</taxon>
        <taxon>Aristolochia</taxon>
    </lineage>
</organism>
<evidence type="ECO:0000313" key="2">
    <source>
        <dbReference type="EMBL" id="KAG9442829.1"/>
    </source>
</evidence>
<reference evidence="2 3" key="1">
    <citation type="submission" date="2021-07" db="EMBL/GenBank/DDBJ databases">
        <title>The Aristolochia fimbriata genome: insights into angiosperm evolution, floral development and chemical biosynthesis.</title>
        <authorList>
            <person name="Jiao Y."/>
        </authorList>
    </citation>
    <scope>NUCLEOTIDE SEQUENCE [LARGE SCALE GENOMIC DNA]</scope>
    <source>
        <strain evidence="2">IBCAS-2021</strain>
        <tissue evidence="2">Leaf</tissue>
    </source>
</reference>
<gene>
    <name evidence="2" type="ORF">H6P81_018683</name>
</gene>